<evidence type="ECO:0008006" key="5">
    <source>
        <dbReference type="Google" id="ProtNLM"/>
    </source>
</evidence>
<sequence length="109" mass="12745">MFVPRPRVGARVPFFFFFFLVIPMSVQQFHVATKSSIFAGEFVGPQSCCLLHQPLSPSLILRNSHLENRQRDLTQSAYQPPSNPHHPLRLLRRHPRSDELHDLCHRLRH</sequence>
<keyword evidence="4" id="KW-1185">Reference proteome</keyword>
<dbReference type="EMBL" id="JAGTJR010000001">
    <property type="protein sequence ID" value="KAH7064667.1"/>
    <property type="molecule type" value="Genomic_DNA"/>
</dbReference>
<organism evidence="3 4">
    <name type="scientific">Macrophomina phaseolina</name>
    <dbReference type="NCBI Taxonomy" id="35725"/>
    <lineage>
        <taxon>Eukaryota</taxon>
        <taxon>Fungi</taxon>
        <taxon>Dikarya</taxon>
        <taxon>Ascomycota</taxon>
        <taxon>Pezizomycotina</taxon>
        <taxon>Dothideomycetes</taxon>
        <taxon>Dothideomycetes incertae sedis</taxon>
        <taxon>Botryosphaeriales</taxon>
        <taxon>Botryosphaeriaceae</taxon>
        <taxon>Macrophomina</taxon>
    </lineage>
</organism>
<evidence type="ECO:0000256" key="1">
    <source>
        <dbReference type="SAM" id="MobiDB-lite"/>
    </source>
</evidence>
<evidence type="ECO:0000313" key="4">
    <source>
        <dbReference type="Proteomes" id="UP000774617"/>
    </source>
</evidence>
<proteinExistence type="predicted"/>
<accession>A0ABQ8GTT9</accession>
<feature type="chain" id="PRO_5045989371" description="Secreted protein" evidence="2">
    <location>
        <begin position="29"/>
        <end position="109"/>
    </location>
</feature>
<gene>
    <name evidence="3" type="ORF">B0J12DRAFT_6953</name>
</gene>
<reference evidence="3 4" key="1">
    <citation type="journal article" date="2021" name="Nat. Commun.">
        <title>Genetic determinants of endophytism in the Arabidopsis root mycobiome.</title>
        <authorList>
            <person name="Mesny F."/>
            <person name="Miyauchi S."/>
            <person name="Thiergart T."/>
            <person name="Pickel B."/>
            <person name="Atanasova L."/>
            <person name="Karlsson M."/>
            <person name="Huettel B."/>
            <person name="Barry K.W."/>
            <person name="Haridas S."/>
            <person name="Chen C."/>
            <person name="Bauer D."/>
            <person name="Andreopoulos W."/>
            <person name="Pangilinan J."/>
            <person name="LaButti K."/>
            <person name="Riley R."/>
            <person name="Lipzen A."/>
            <person name="Clum A."/>
            <person name="Drula E."/>
            <person name="Henrissat B."/>
            <person name="Kohler A."/>
            <person name="Grigoriev I.V."/>
            <person name="Martin F.M."/>
            <person name="Hacquard S."/>
        </authorList>
    </citation>
    <scope>NUCLEOTIDE SEQUENCE [LARGE SCALE GENOMIC DNA]</scope>
    <source>
        <strain evidence="3 4">MPI-SDFR-AT-0080</strain>
    </source>
</reference>
<evidence type="ECO:0000256" key="2">
    <source>
        <dbReference type="SAM" id="SignalP"/>
    </source>
</evidence>
<dbReference type="Proteomes" id="UP000774617">
    <property type="component" value="Unassembled WGS sequence"/>
</dbReference>
<comment type="caution">
    <text evidence="3">The sequence shown here is derived from an EMBL/GenBank/DDBJ whole genome shotgun (WGS) entry which is preliminary data.</text>
</comment>
<evidence type="ECO:0000313" key="3">
    <source>
        <dbReference type="EMBL" id="KAH7064667.1"/>
    </source>
</evidence>
<feature type="signal peptide" evidence="2">
    <location>
        <begin position="1"/>
        <end position="28"/>
    </location>
</feature>
<feature type="region of interest" description="Disordered" evidence="1">
    <location>
        <begin position="74"/>
        <end position="94"/>
    </location>
</feature>
<protein>
    <recommendedName>
        <fullName evidence="5">Secreted protein</fullName>
    </recommendedName>
</protein>
<name>A0ABQ8GTT9_9PEZI</name>
<keyword evidence="2" id="KW-0732">Signal</keyword>